<feature type="region of interest" description="Disordered" evidence="1">
    <location>
        <begin position="65"/>
        <end position="84"/>
    </location>
</feature>
<name>A0ABQ4ZP80_9ASTR</name>
<gene>
    <name evidence="2" type="ORF">Tco_0774691</name>
</gene>
<evidence type="ECO:0000313" key="3">
    <source>
        <dbReference type="Proteomes" id="UP001151760"/>
    </source>
</evidence>
<proteinExistence type="predicted"/>
<sequence length="657" mass="73229">MLLHLYLQALFSPPTIDLSNSGLEEFQQPEFEGYGLKVNKSVCENSSNETKKTTSAPIIKEWVSDSDEDKKVSQDPKNNRTNWNEKKTQKLGVGFQVTKKACFVCGSFNHLIKDCDFHDKKMVQKPILNNEQKGIGQREVRPVWNNVIRTNHQNFSNSRRNCAPTAVLTKSGLVPTNTARQSSLRAKVPVSTARPINTPAPKPFVNVAKPRQNTFQKSHSPFRRPFYQQIALKNRNLSNKVNTAKHAGFGDPQEKLLIMSPKTVDHTFGDPQAVLKEMCERKNSVLFTKSECLILSPEFKLPDESQVMLKIPKKDNMYSFDLKSVVPSKGLTCLFAKATNDECKMWHRRLGHINLNFNNLGRRRGNFSKLGSTTKWSAERKMAPSSSSRTMLEFLLPITFWAEAVNTACYAQNRELGQHGCFDIDSLTNSMNYQPVSTGNRTNDYAGVETNSDAGLAGKEKVSDQEYILLPLLHTSSYVSSSSKEAKPNDDAGKKANAQLACVEGDKAKDLSSLDQQVKFRDDAENINNTNSLNTASPNVNTDGVKSGNLQSIFNELAITTPISVNAASSSLGDLNALEDTRIFDDAYDDRVEGVEAGYNNLETEILVSPIPSTRANKDHPKDQIIGEVHSAVQTRKMIKQSEAGLITFINKQRRTN</sequence>
<reference evidence="2" key="1">
    <citation type="journal article" date="2022" name="Int. J. Mol. Sci.">
        <title>Draft Genome of Tanacetum Coccineum: Genomic Comparison of Closely Related Tanacetum-Family Plants.</title>
        <authorList>
            <person name="Yamashiro T."/>
            <person name="Shiraishi A."/>
            <person name="Nakayama K."/>
            <person name="Satake H."/>
        </authorList>
    </citation>
    <scope>NUCLEOTIDE SEQUENCE</scope>
</reference>
<keyword evidence="3" id="KW-1185">Reference proteome</keyword>
<evidence type="ECO:0000256" key="1">
    <source>
        <dbReference type="SAM" id="MobiDB-lite"/>
    </source>
</evidence>
<dbReference type="Proteomes" id="UP001151760">
    <property type="component" value="Unassembled WGS sequence"/>
</dbReference>
<organism evidence="2 3">
    <name type="scientific">Tanacetum coccineum</name>
    <dbReference type="NCBI Taxonomy" id="301880"/>
    <lineage>
        <taxon>Eukaryota</taxon>
        <taxon>Viridiplantae</taxon>
        <taxon>Streptophyta</taxon>
        <taxon>Embryophyta</taxon>
        <taxon>Tracheophyta</taxon>
        <taxon>Spermatophyta</taxon>
        <taxon>Magnoliopsida</taxon>
        <taxon>eudicotyledons</taxon>
        <taxon>Gunneridae</taxon>
        <taxon>Pentapetalae</taxon>
        <taxon>asterids</taxon>
        <taxon>campanulids</taxon>
        <taxon>Asterales</taxon>
        <taxon>Asteraceae</taxon>
        <taxon>Asteroideae</taxon>
        <taxon>Anthemideae</taxon>
        <taxon>Anthemidinae</taxon>
        <taxon>Tanacetum</taxon>
    </lineage>
</organism>
<feature type="region of interest" description="Disordered" evidence="1">
    <location>
        <begin position="178"/>
        <end position="206"/>
    </location>
</feature>
<dbReference type="EMBL" id="BQNB010011554">
    <property type="protein sequence ID" value="GJS92055.1"/>
    <property type="molecule type" value="Genomic_DNA"/>
</dbReference>
<comment type="caution">
    <text evidence="2">The sequence shown here is derived from an EMBL/GenBank/DDBJ whole genome shotgun (WGS) entry which is preliminary data.</text>
</comment>
<evidence type="ECO:0000313" key="2">
    <source>
        <dbReference type="EMBL" id="GJS92055.1"/>
    </source>
</evidence>
<protein>
    <submittedName>
        <fullName evidence="2">Uncharacterized protein</fullName>
    </submittedName>
</protein>
<feature type="compositionally biased region" description="Basic and acidic residues" evidence="1">
    <location>
        <begin position="68"/>
        <end position="84"/>
    </location>
</feature>
<accession>A0ABQ4ZP80</accession>
<reference evidence="2" key="2">
    <citation type="submission" date="2022-01" db="EMBL/GenBank/DDBJ databases">
        <authorList>
            <person name="Yamashiro T."/>
            <person name="Shiraishi A."/>
            <person name="Satake H."/>
            <person name="Nakayama K."/>
        </authorList>
    </citation>
    <scope>NUCLEOTIDE SEQUENCE</scope>
</reference>